<dbReference type="PANTHER" id="PTHR10622">
    <property type="entry name" value="HET DOMAIN-CONTAINING PROTEIN"/>
    <property type="match status" value="1"/>
</dbReference>
<dbReference type="PANTHER" id="PTHR10622:SF10">
    <property type="entry name" value="HET DOMAIN-CONTAINING PROTEIN"/>
    <property type="match status" value="1"/>
</dbReference>
<organism evidence="2 3">
    <name type="scientific">Marasmiellus scandens</name>
    <dbReference type="NCBI Taxonomy" id="2682957"/>
    <lineage>
        <taxon>Eukaryota</taxon>
        <taxon>Fungi</taxon>
        <taxon>Dikarya</taxon>
        <taxon>Basidiomycota</taxon>
        <taxon>Agaricomycotina</taxon>
        <taxon>Agaricomycetes</taxon>
        <taxon>Agaricomycetidae</taxon>
        <taxon>Agaricales</taxon>
        <taxon>Marasmiineae</taxon>
        <taxon>Omphalotaceae</taxon>
        <taxon>Marasmiellus</taxon>
    </lineage>
</organism>
<keyword evidence="3" id="KW-1185">Reference proteome</keyword>
<dbReference type="Proteomes" id="UP001498398">
    <property type="component" value="Unassembled WGS sequence"/>
</dbReference>
<accession>A0ABR1JUD9</accession>
<sequence>MRLLNTKTFHLQEFHYGIPKYAILSHTWGEDEVTFQDIQPENLETRAKLKAGWLKVEKACIHALKYGFKWIWIDTCCINKESSAELSEAINSMYQYYEDAEVCYVYLFDGSSGEDPRDAKSSLWGCRWFERGWTLQELLAPSYVVFLDKEWIEIGTRWSLRDVVSAITSIPSKVFEGDHIWEYSIAQRMSWAASRKTTRPEDMAYCLMGIFGVSMPPIYGEGGPKAFMRLQQQIIQYSDDRSIFAWIASSGESGLRGLLARSPFEFRASGEVGVSESNVISSYIFGNNGLRIHLPLQPWQSPSLYLASLHCRSEKDGNYVAVYLQRTPEGRYVRCCPDQLPPCPPSLMNLKMHEIIVKETTMYTRRAKEMDPQFHLVNNWKYIKLSKLPAVKTNFILDGSNADLDEPGRIRLAFSKLTYLKFRTLDGREQFTILWYCNDNYHFYCELVIDGKHNLDKLRTPTMDSGSQCPDRFLALLDGLGTVSLAVHMSGFQSDIRILELDFSSSKGSLPRQLRPPNFGFVASNRKFYLKNVFPPDPFKKKFGNQTYISIPDTDPLKTYRLLTFKLSDVLSPSFSLYVIVGVHGSIPWTDILLEGYDYPGMAEEIWNSYPERAKYKARSISASVIHHRLNVNLVYTVTIKERSSLQLGTHVLFLDHFSLPDSSRLKSSSSLSYPQLHPQDS</sequence>
<name>A0ABR1JUD9_9AGAR</name>
<dbReference type="InterPro" id="IPR010730">
    <property type="entry name" value="HET"/>
</dbReference>
<protein>
    <recommendedName>
        <fullName evidence="1">Heterokaryon incompatibility domain-containing protein</fullName>
    </recommendedName>
</protein>
<evidence type="ECO:0000313" key="2">
    <source>
        <dbReference type="EMBL" id="KAK7467489.1"/>
    </source>
</evidence>
<evidence type="ECO:0000259" key="1">
    <source>
        <dbReference type="Pfam" id="PF06985"/>
    </source>
</evidence>
<dbReference type="Pfam" id="PF06985">
    <property type="entry name" value="HET"/>
    <property type="match status" value="1"/>
</dbReference>
<comment type="caution">
    <text evidence="2">The sequence shown here is derived from an EMBL/GenBank/DDBJ whole genome shotgun (WGS) entry which is preliminary data.</text>
</comment>
<proteinExistence type="predicted"/>
<evidence type="ECO:0000313" key="3">
    <source>
        <dbReference type="Proteomes" id="UP001498398"/>
    </source>
</evidence>
<reference evidence="2 3" key="1">
    <citation type="submission" date="2024-01" db="EMBL/GenBank/DDBJ databases">
        <title>A draft genome for the cacao thread blight pathogen Marasmiellus scandens.</title>
        <authorList>
            <person name="Baruah I.K."/>
            <person name="Leung J."/>
            <person name="Bukari Y."/>
            <person name="Amoako-Attah I."/>
            <person name="Meinhardt L.W."/>
            <person name="Bailey B.A."/>
            <person name="Cohen S.P."/>
        </authorList>
    </citation>
    <scope>NUCLEOTIDE SEQUENCE [LARGE SCALE GENOMIC DNA]</scope>
    <source>
        <strain evidence="2 3">GH-19</strain>
    </source>
</reference>
<dbReference type="EMBL" id="JBANRG010000004">
    <property type="protein sequence ID" value="KAK7467489.1"/>
    <property type="molecule type" value="Genomic_DNA"/>
</dbReference>
<gene>
    <name evidence="2" type="ORF">VKT23_004541</name>
</gene>
<feature type="domain" description="Heterokaryon incompatibility" evidence="1">
    <location>
        <begin position="21"/>
        <end position="114"/>
    </location>
</feature>